<dbReference type="Gene3D" id="3.30.63.10">
    <property type="entry name" value="Guanylate Kinase phosphate binding domain"/>
    <property type="match status" value="1"/>
</dbReference>
<dbReference type="NCBIfam" id="TIGR03263">
    <property type="entry name" value="guanyl_kin"/>
    <property type="match status" value="1"/>
</dbReference>
<evidence type="ECO:0000256" key="5">
    <source>
        <dbReference type="ARBA" id="ARBA00022741"/>
    </source>
</evidence>
<keyword evidence="7 9" id="KW-0067">ATP-binding</keyword>
<dbReference type="PANTHER" id="PTHR23117">
    <property type="entry name" value="GUANYLATE KINASE-RELATED"/>
    <property type="match status" value="1"/>
</dbReference>
<evidence type="ECO:0000256" key="1">
    <source>
        <dbReference type="ARBA" id="ARBA00005790"/>
    </source>
</evidence>
<organism evidence="11 12">
    <name type="scientific">Sneathiella marina</name>
    <dbReference type="NCBI Taxonomy" id="2950108"/>
    <lineage>
        <taxon>Bacteria</taxon>
        <taxon>Pseudomonadati</taxon>
        <taxon>Pseudomonadota</taxon>
        <taxon>Alphaproteobacteria</taxon>
        <taxon>Sneathiellales</taxon>
        <taxon>Sneathiellaceae</taxon>
        <taxon>Sneathiella</taxon>
    </lineage>
</organism>
<evidence type="ECO:0000313" key="12">
    <source>
        <dbReference type="Proteomes" id="UP001056291"/>
    </source>
</evidence>
<evidence type="ECO:0000256" key="8">
    <source>
        <dbReference type="ARBA" id="ARBA00030128"/>
    </source>
</evidence>
<dbReference type="CDD" id="cd00071">
    <property type="entry name" value="GMPK"/>
    <property type="match status" value="1"/>
</dbReference>
<accession>A0ABY4VZD3</accession>
<dbReference type="GO" id="GO:0004385">
    <property type="term" value="F:GMP kinase activity"/>
    <property type="evidence" value="ECO:0007669"/>
    <property type="project" value="UniProtKB-EC"/>
</dbReference>
<dbReference type="InterPro" id="IPR008145">
    <property type="entry name" value="GK/Ca_channel_bsu"/>
</dbReference>
<dbReference type="InterPro" id="IPR027417">
    <property type="entry name" value="P-loop_NTPase"/>
</dbReference>
<dbReference type="Pfam" id="PF00625">
    <property type="entry name" value="Guanylate_kin"/>
    <property type="match status" value="1"/>
</dbReference>
<comment type="catalytic activity">
    <reaction evidence="9">
        <text>GMP + ATP = GDP + ADP</text>
        <dbReference type="Rhea" id="RHEA:20780"/>
        <dbReference type="ChEBI" id="CHEBI:30616"/>
        <dbReference type="ChEBI" id="CHEBI:58115"/>
        <dbReference type="ChEBI" id="CHEBI:58189"/>
        <dbReference type="ChEBI" id="CHEBI:456216"/>
        <dbReference type="EC" id="2.7.4.8"/>
    </reaction>
</comment>
<dbReference type="InterPro" id="IPR017665">
    <property type="entry name" value="Guanylate_kinase"/>
</dbReference>
<dbReference type="Gene3D" id="3.40.50.300">
    <property type="entry name" value="P-loop containing nucleotide triphosphate hydrolases"/>
    <property type="match status" value="1"/>
</dbReference>
<evidence type="ECO:0000256" key="6">
    <source>
        <dbReference type="ARBA" id="ARBA00022777"/>
    </source>
</evidence>
<evidence type="ECO:0000256" key="9">
    <source>
        <dbReference type="HAMAP-Rule" id="MF_00328"/>
    </source>
</evidence>
<dbReference type="EMBL" id="CP098747">
    <property type="protein sequence ID" value="USG59986.1"/>
    <property type="molecule type" value="Genomic_DNA"/>
</dbReference>
<comment type="similarity">
    <text evidence="1 9">Belongs to the guanylate kinase family.</text>
</comment>
<dbReference type="RefSeq" id="WP_251932768.1">
    <property type="nucleotide sequence ID" value="NZ_CP098747.1"/>
</dbReference>
<dbReference type="PROSITE" id="PS00856">
    <property type="entry name" value="GUANYLATE_KINASE_1"/>
    <property type="match status" value="1"/>
</dbReference>
<feature type="domain" description="Guanylate kinase-like" evidence="10">
    <location>
        <begin position="14"/>
        <end position="193"/>
    </location>
</feature>
<comment type="function">
    <text evidence="9">Essential for recycling GMP and indirectly, cGMP.</text>
</comment>
<dbReference type="PROSITE" id="PS50052">
    <property type="entry name" value="GUANYLATE_KINASE_2"/>
    <property type="match status" value="1"/>
</dbReference>
<evidence type="ECO:0000256" key="4">
    <source>
        <dbReference type="ARBA" id="ARBA00022679"/>
    </source>
</evidence>
<dbReference type="SUPFAM" id="SSF52540">
    <property type="entry name" value="P-loop containing nucleoside triphosphate hydrolases"/>
    <property type="match status" value="1"/>
</dbReference>
<name>A0ABY4VZD3_9PROT</name>
<gene>
    <name evidence="9 11" type="primary">gmk</name>
    <name evidence="11" type="ORF">NBZ79_12440</name>
</gene>
<evidence type="ECO:0000313" key="11">
    <source>
        <dbReference type="EMBL" id="USG59986.1"/>
    </source>
</evidence>
<dbReference type="Proteomes" id="UP001056291">
    <property type="component" value="Chromosome"/>
</dbReference>
<keyword evidence="5 9" id="KW-0547">Nucleotide-binding</keyword>
<proteinExistence type="inferred from homology"/>
<sequence>MPAMRESMSVDRRGLMLVLSSPSGAGKTTLSRALLADTDNMKMSVSATTRPMRPGETDGEDYFFVEPVDFNLMINRDELLEHAKVFGNYYGTPRAAVEDALSSGNDVLFDIDWQGTQQLAQKMRDDLVSIFILPPSTAALEKRLKSRAQDSDEVVAQRMSKASEEISHWREYDYVVVNDDVDECLSEVRAILKAERVRCSRRTGLIDFVSGLREGY</sequence>
<dbReference type="SMART" id="SM00072">
    <property type="entry name" value="GuKc"/>
    <property type="match status" value="1"/>
</dbReference>
<evidence type="ECO:0000256" key="2">
    <source>
        <dbReference type="ARBA" id="ARBA00012961"/>
    </source>
</evidence>
<keyword evidence="12" id="KW-1185">Reference proteome</keyword>
<keyword evidence="4 9" id="KW-0808">Transferase</keyword>
<evidence type="ECO:0000256" key="7">
    <source>
        <dbReference type="ARBA" id="ARBA00022840"/>
    </source>
</evidence>
<keyword evidence="9" id="KW-0963">Cytoplasm</keyword>
<protein>
    <recommendedName>
        <fullName evidence="3 9">Guanylate kinase</fullName>
        <ecNumber evidence="2 9">2.7.4.8</ecNumber>
    </recommendedName>
    <alternativeName>
        <fullName evidence="8 9">GMP kinase</fullName>
    </alternativeName>
</protein>
<dbReference type="EC" id="2.7.4.8" evidence="2 9"/>
<dbReference type="PANTHER" id="PTHR23117:SF13">
    <property type="entry name" value="GUANYLATE KINASE"/>
    <property type="match status" value="1"/>
</dbReference>
<evidence type="ECO:0000256" key="3">
    <source>
        <dbReference type="ARBA" id="ARBA00016296"/>
    </source>
</evidence>
<dbReference type="InterPro" id="IPR020590">
    <property type="entry name" value="Guanylate_kinase_CS"/>
</dbReference>
<comment type="subcellular location">
    <subcellularLocation>
        <location evidence="9">Cytoplasm</location>
    </subcellularLocation>
</comment>
<keyword evidence="6 9" id="KW-0418">Kinase</keyword>
<evidence type="ECO:0000259" key="10">
    <source>
        <dbReference type="PROSITE" id="PS50052"/>
    </source>
</evidence>
<dbReference type="HAMAP" id="MF_00328">
    <property type="entry name" value="Guanylate_kinase"/>
    <property type="match status" value="1"/>
</dbReference>
<feature type="binding site" evidence="9">
    <location>
        <begin position="21"/>
        <end position="28"/>
    </location>
    <ligand>
        <name>ATP</name>
        <dbReference type="ChEBI" id="CHEBI:30616"/>
    </ligand>
</feature>
<reference evidence="11" key="1">
    <citation type="submission" date="2022-06" db="EMBL/GenBank/DDBJ databases">
        <title>Sneathiella actinostolidae sp. nov., isolated from a sea anemonein the Western Pacific Ocean.</title>
        <authorList>
            <person name="Wei M.J."/>
        </authorList>
    </citation>
    <scope>NUCLEOTIDE SEQUENCE</scope>
    <source>
        <strain evidence="11">PHK-P5</strain>
    </source>
</reference>
<dbReference type="InterPro" id="IPR008144">
    <property type="entry name" value="Guanylate_kin-like_dom"/>
</dbReference>